<dbReference type="EMBL" id="UINC01113027">
    <property type="protein sequence ID" value="SVC82369.1"/>
    <property type="molecule type" value="Genomic_DNA"/>
</dbReference>
<evidence type="ECO:0000313" key="1">
    <source>
        <dbReference type="EMBL" id="SVC82369.1"/>
    </source>
</evidence>
<proteinExistence type="predicted"/>
<protein>
    <submittedName>
        <fullName evidence="1">Uncharacterized protein</fullName>
    </submittedName>
</protein>
<dbReference type="AlphaFoldDB" id="A0A382Q9Y7"/>
<sequence length="29" mass="3406">MNLSSCTRYFIFILLFVFLGSCSQQDQED</sequence>
<organism evidence="1">
    <name type="scientific">marine metagenome</name>
    <dbReference type="NCBI Taxonomy" id="408172"/>
    <lineage>
        <taxon>unclassified sequences</taxon>
        <taxon>metagenomes</taxon>
        <taxon>ecological metagenomes</taxon>
    </lineage>
</organism>
<name>A0A382Q9Y7_9ZZZZ</name>
<accession>A0A382Q9Y7</accession>
<reference evidence="1" key="1">
    <citation type="submission" date="2018-05" db="EMBL/GenBank/DDBJ databases">
        <authorList>
            <person name="Lanie J.A."/>
            <person name="Ng W.-L."/>
            <person name="Kazmierczak K.M."/>
            <person name="Andrzejewski T.M."/>
            <person name="Davidsen T.M."/>
            <person name="Wayne K.J."/>
            <person name="Tettelin H."/>
            <person name="Glass J.I."/>
            <person name="Rusch D."/>
            <person name="Podicherti R."/>
            <person name="Tsui H.-C.T."/>
            <person name="Winkler M.E."/>
        </authorList>
    </citation>
    <scope>NUCLEOTIDE SEQUENCE</scope>
</reference>
<gene>
    <name evidence="1" type="ORF">METZ01_LOCUS335223</name>
</gene>
<feature type="non-terminal residue" evidence="1">
    <location>
        <position position="29"/>
    </location>
</feature>